<dbReference type="AlphaFoldDB" id="A0A2C9D9C5"/>
<proteinExistence type="inferred from homology"/>
<dbReference type="InterPro" id="IPR003168">
    <property type="entry name" value="Nitrile_hydratase_bsu"/>
</dbReference>
<dbReference type="Pfam" id="PF02211">
    <property type="entry name" value="NHase_beta_C"/>
    <property type="match status" value="1"/>
</dbReference>
<feature type="domain" description="Nitrile hydratase beta subunit" evidence="6">
    <location>
        <begin position="140"/>
        <end position="236"/>
    </location>
</feature>
<comment type="catalytic activity">
    <reaction evidence="5">
        <text>an aliphatic primary amide = an aliphatic nitrile + H2O</text>
        <dbReference type="Rhea" id="RHEA:12673"/>
        <dbReference type="ChEBI" id="CHEBI:15377"/>
        <dbReference type="ChEBI" id="CHEBI:65285"/>
        <dbReference type="ChEBI" id="CHEBI:80291"/>
        <dbReference type="EC" id="4.2.1.84"/>
    </reaction>
</comment>
<dbReference type="OrthoDB" id="3478924at2"/>
<keyword evidence="9" id="KW-1185">Reference proteome</keyword>
<evidence type="ECO:0000313" key="9">
    <source>
        <dbReference type="Proteomes" id="UP000223606"/>
    </source>
</evidence>
<dbReference type="InterPro" id="IPR042262">
    <property type="entry name" value="CN_hydtase_beta_C"/>
</dbReference>
<dbReference type="NCBIfam" id="TIGR03888">
    <property type="entry name" value="nitrile_beta"/>
    <property type="match status" value="1"/>
</dbReference>
<dbReference type="Pfam" id="PF21006">
    <property type="entry name" value="NHase_beta_N"/>
    <property type="match status" value="1"/>
</dbReference>
<evidence type="ECO:0000256" key="2">
    <source>
        <dbReference type="ARBA" id="ARBA00009098"/>
    </source>
</evidence>
<dbReference type="EMBL" id="LT960614">
    <property type="protein sequence ID" value="SON56770.1"/>
    <property type="molecule type" value="Genomic_DNA"/>
</dbReference>
<dbReference type="GO" id="GO:0046914">
    <property type="term" value="F:transition metal ion binding"/>
    <property type="evidence" value="ECO:0007669"/>
    <property type="project" value="InterPro"/>
</dbReference>
<dbReference type="Proteomes" id="UP000223606">
    <property type="component" value="Chromosome 1"/>
</dbReference>
<comment type="similarity">
    <text evidence="2">Belongs to the nitrile hydratase subunit beta family.</text>
</comment>
<accession>A0A2C9D9C5</accession>
<protein>
    <recommendedName>
        <fullName evidence="3">nitrile hydratase</fullName>
        <ecNumber evidence="3">4.2.1.84</ecNumber>
    </recommendedName>
</protein>
<gene>
    <name evidence="8" type="ORF">HDIA_3229</name>
</gene>
<dbReference type="SUPFAM" id="SSF50090">
    <property type="entry name" value="Electron transport accessory proteins"/>
    <property type="match status" value="1"/>
</dbReference>
<evidence type="ECO:0000256" key="5">
    <source>
        <dbReference type="ARBA" id="ARBA00044877"/>
    </source>
</evidence>
<feature type="domain" description="Nitrile hydratase beta subunit-like N-terminal" evidence="7">
    <location>
        <begin position="1"/>
        <end position="120"/>
    </location>
</feature>
<evidence type="ECO:0000256" key="3">
    <source>
        <dbReference type="ARBA" id="ARBA00013079"/>
    </source>
</evidence>
<dbReference type="EC" id="4.2.1.84" evidence="3"/>
<organism evidence="8 9">
    <name type="scientific">Hartmannibacter diazotrophicus</name>
    <dbReference type="NCBI Taxonomy" id="1482074"/>
    <lineage>
        <taxon>Bacteria</taxon>
        <taxon>Pseudomonadati</taxon>
        <taxon>Pseudomonadota</taxon>
        <taxon>Alphaproteobacteria</taxon>
        <taxon>Hyphomicrobiales</taxon>
        <taxon>Pleomorphomonadaceae</taxon>
        <taxon>Hartmannibacter</taxon>
    </lineage>
</organism>
<dbReference type="InterPro" id="IPR049054">
    <property type="entry name" value="CN_hydtase_beta-like_N"/>
</dbReference>
<evidence type="ECO:0000256" key="4">
    <source>
        <dbReference type="ARBA" id="ARBA00023239"/>
    </source>
</evidence>
<reference evidence="9" key="1">
    <citation type="submission" date="2017-09" db="EMBL/GenBank/DDBJ databases">
        <title>Genome sequence of Nannocystis excedens DSM 71.</title>
        <authorList>
            <person name="Blom J."/>
        </authorList>
    </citation>
    <scope>NUCLEOTIDE SEQUENCE [LARGE SCALE GENOMIC DNA]</scope>
    <source>
        <strain evidence="9">type strain: E19</strain>
    </source>
</reference>
<evidence type="ECO:0000259" key="6">
    <source>
        <dbReference type="Pfam" id="PF02211"/>
    </source>
</evidence>
<dbReference type="RefSeq" id="WP_099557113.1">
    <property type="nucleotide sequence ID" value="NZ_LT960614.1"/>
</dbReference>
<dbReference type="Gene3D" id="2.30.30.50">
    <property type="match status" value="1"/>
</dbReference>
<sequence length="247" mass="27511">MKLQHYLGGLEGLGPVWTETRVFVEPWETRIFGIHTAMMALSTQLPLPETPSTFKTVWTWADLRKGAESLNPFDYFKFRYYEKWLGGISGYFIENGYITAEELDALTEEYYADPAKPLPDGGDGAIDERIIQYLVEGDSPKRSDMTETNLAVGDTVSIRNVPSVEHTRLPGFLRGKTGTIETVYEGTYVYLCDTGPDGIGPAMPVYCIAFDPDVLWPGNAEPNFTLYADLYATYVEAPADDETAKAA</sequence>
<dbReference type="KEGG" id="hdi:HDIA_3229"/>
<evidence type="ECO:0000259" key="7">
    <source>
        <dbReference type="Pfam" id="PF21006"/>
    </source>
</evidence>
<evidence type="ECO:0000256" key="1">
    <source>
        <dbReference type="ARBA" id="ARBA00004042"/>
    </source>
</evidence>
<name>A0A2C9D9C5_9HYPH</name>
<dbReference type="Gene3D" id="1.10.472.20">
    <property type="entry name" value="Nitrile hydratase, beta subunit"/>
    <property type="match status" value="1"/>
</dbReference>
<dbReference type="InterPro" id="IPR024690">
    <property type="entry name" value="CN_hydtase_beta_dom_C"/>
</dbReference>
<dbReference type="InterPro" id="IPR008990">
    <property type="entry name" value="Elect_transpt_acc-like_dom_sf"/>
</dbReference>
<dbReference type="GO" id="GO:0018822">
    <property type="term" value="F:nitrile hydratase activity"/>
    <property type="evidence" value="ECO:0007669"/>
    <property type="project" value="UniProtKB-EC"/>
</dbReference>
<keyword evidence="4 8" id="KW-0456">Lyase</keyword>
<comment type="function">
    <text evidence="1">NHase catalyzes the hydration of various nitrile compounds to the corresponding amides.</text>
</comment>
<evidence type="ECO:0000313" key="8">
    <source>
        <dbReference type="EMBL" id="SON56770.1"/>
    </source>
</evidence>